<evidence type="ECO:0000256" key="7">
    <source>
        <dbReference type="SAM" id="SignalP"/>
    </source>
</evidence>
<evidence type="ECO:0000256" key="3">
    <source>
        <dbReference type="ARBA" id="ARBA00022729"/>
    </source>
</evidence>
<dbReference type="EMBL" id="FNIX01000006">
    <property type="protein sequence ID" value="SDP23423.1"/>
    <property type="molecule type" value="Genomic_DNA"/>
</dbReference>
<dbReference type="NCBIfam" id="TIGR01167">
    <property type="entry name" value="LPXTG_anchor"/>
    <property type="match status" value="1"/>
</dbReference>
<dbReference type="Proteomes" id="UP000199691">
    <property type="component" value="Unassembled WGS sequence"/>
</dbReference>
<sequence>MRLTPLRRSGLAGAAAVAAVATLTLVATASARPDQPAPGSGDDRAVAYAGNVDINHDDACAVGGLTGTPIAPGKFTFTGGVGKQDLDITAGPEGVKVTGIVVKGADAYNVYLAGKLGPLPWNDLRSPLKNDKVPDISHWYGCGVKDTTTTTTTTTTTATTTTVSTVTHSSSPSSSTSSTTTTTTSGAVTPTTTTTVAPVPVASEDDLASTGFGSAWLLGLGAALVAAGAAVLFVMRRRRA</sequence>
<name>A0A1H0R1M7_9PSEU</name>
<feature type="chain" id="PRO_5039472142" evidence="7">
    <location>
        <begin position="30"/>
        <end position="240"/>
    </location>
</feature>
<evidence type="ECO:0000256" key="2">
    <source>
        <dbReference type="ARBA" id="ARBA00022525"/>
    </source>
</evidence>
<dbReference type="AlphaFoldDB" id="A0A1H0R1M7"/>
<feature type="signal peptide" evidence="7">
    <location>
        <begin position="1"/>
        <end position="29"/>
    </location>
</feature>
<dbReference type="InterPro" id="IPR019931">
    <property type="entry name" value="LPXTG_anchor"/>
</dbReference>
<keyword evidence="1" id="KW-0134">Cell wall</keyword>
<organism evidence="9 10">
    <name type="scientific">Lentzea jiangxiensis</name>
    <dbReference type="NCBI Taxonomy" id="641025"/>
    <lineage>
        <taxon>Bacteria</taxon>
        <taxon>Bacillati</taxon>
        <taxon>Actinomycetota</taxon>
        <taxon>Actinomycetes</taxon>
        <taxon>Pseudonocardiales</taxon>
        <taxon>Pseudonocardiaceae</taxon>
        <taxon>Lentzea</taxon>
    </lineage>
</organism>
<keyword evidence="2" id="KW-0964">Secreted</keyword>
<gene>
    <name evidence="9" type="ORF">SAMN05421507_106118</name>
</gene>
<dbReference type="STRING" id="641025.SAMN05421507_106118"/>
<accession>A0A1H0R1M7</accession>
<keyword evidence="6" id="KW-0812">Transmembrane</keyword>
<keyword evidence="4" id="KW-0572">Peptidoglycan-anchor</keyword>
<evidence type="ECO:0000256" key="1">
    <source>
        <dbReference type="ARBA" id="ARBA00022512"/>
    </source>
</evidence>
<keyword evidence="6" id="KW-0472">Membrane</keyword>
<evidence type="ECO:0000259" key="8">
    <source>
        <dbReference type="PROSITE" id="PS50847"/>
    </source>
</evidence>
<keyword evidence="10" id="KW-1185">Reference proteome</keyword>
<feature type="region of interest" description="Disordered" evidence="5">
    <location>
        <begin position="163"/>
        <end position="197"/>
    </location>
</feature>
<evidence type="ECO:0000256" key="5">
    <source>
        <dbReference type="SAM" id="MobiDB-lite"/>
    </source>
</evidence>
<evidence type="ECO:0000256" key="6">
    <source>
        <dbReference type="SAM" id="Phobius"/>
    </source>
</evidence>
<feature type="domain" description="Gram-positive cocci surface proteins LPxTG" evidence="8">
    <location>
        <begin position="207"/>
        <end position="240"/>
    </location>
</feature>
<reference evidence="10" key="1">
    <citation type="submission" date="2016-10" db="EMBL/GenBank/DDBJ databases">
        <authorList>
            <person name="Varghese N."/>
            <person name="Submissions S."/>
        </authorList>
    </citation>
    <scope>NUCLEOTIDE SEQUENCE [LARGE SCALE GENOMIC DNA]</scope>
    <source>
        <strain evidence="10">CGMCC 4.6609</strain>
    </source>
</reference>
<dbReference type="PROSITE" id="PS50847">
    <property type="entry name" value="GRAM_POS_ANCHORING"/>
    <property type="match status" value="1"/>
</dbReference>
<keyword evidence="3 7" id="KW-0732">Signal</keyword>
<proteinExistence type="predicted"/>
<keyword evidence="6" id="KW-1133">Transmembrane helix</keyword>
<evidence type="ECO:0000313" key="9">
    <source>
        <dbReference type="EMBL" id="SDP23423.1"/>
    </source>
</evidence>
<feature type="transmembrane region" description="Helical" evidence="6">
    <location>
        <begin position="215"/>
        <end position="235"/>
    </location>
</feature>
<evidence type="ECO:0000256" key="4">
    <source>
        <dbReference type="ARBA" id="ARBA00023088"/>
    </source>
</evidence>
<protein>
    <submittedName>
        <fullName evidence="9">LPXTG-motif cell wall anchor domain-containing protein</fullName>
    </submittedName>
</protein>
<evidence type="ECO:0000313" key="10">
    <source>
        <dbReference type="Proteomes" id="UP000199691"/>
    </source>
</evidence>
<dbReference type="RefSeq" id="WP_176959831.1">
    <property type="nucleotide sequence ID" value="NZ_FNIX01000006.1"/>
</dbReference>